<dbReference type="GO" id="GO:0030313">
    <property type="term" value="C:cell envelope"/>
    <property type="evidence" value="ECO:0007669"/>
    <property type="project" value="UniProtKB-SubCell"/>
</dbReference>
<evidence type="ECO:0000256" key="3">
    <source>
        <dbReference type="ARBA" id="ARBA00022729"/>
    </source>
</evidence>
<evidence type="ECO:0000256" key="4">
    <source>
        <dbReference type="RuleBase" id="RU003744"/>
    </source>
</evidence>
<keyword evidence="3 5" id="KW-0732">Signal</keyword>
<dbReference type="Gene3D" id="3.40.190.10">
    <property type="entry name" value="Periplasmic binding protein-like II"/>
    <property type="match status" value="2"/>
</dbReference>
<dbReference type="PROSITE" id="PS01039">
    <property type="entry name" value="SBP_BACTERIAL_3"/>
    <property type="match status" value="1"/>
</dbReference>
<comment type="similarity">
    <text evidence="2 4">Belongs to the bacterial solute-binding protein 3 family.</text>
</comment>
<feature type="signal peptide" evidence="5">
    <location>
        <begin position="1"/>
        <end position="24"/>
    </location>
</feature>
<feature type="domain" description="Solute-binding protein family 3/N-terminal" evidence="6">
    <location>
        <begin position="33"/>
        <end position="263"/>
    </location>
</feature>
<comment type="subcellular location">
    <subcellularLocation>
        <location evidence="1">Cell envelope</location>
    </subcellularLocation>
</comment>
<protein>
    <submittedName>
        <fullName evidence="7">ABC transporter substrate-binding protein</fullName>
    </submittedName>
</protein>
<reference evidence="7" key="1">
    <citation type="submission" date="2024-08" db="EMBL/GenBank/DDBJ databases">
        <authorList>
            <person name="Chaddad Z."/>
            <person name="Lamrabet M."/>
            <person name="Bouhnik O."/>
            <person name="Alami S."/>
            <person name="Wipf D."/>
            <person name="Courty P.E."/>
            <person name="Missbah El Idrissi M."/>
        </authorList>
    </citation>
    <scope>NUCLEOTIDE SEQUENCE</scope>
    <source>
        <strain evidence="7">LLZ17</strain>
    </source>
</reference>
<feature type="chain" id="PRO_5044228989" evidence="5">
    <location>
        <begin position="25"/>
        <end position="276"/>
    </location>
</feature>
<accession>A0AB39XSK3</accession>
<evidence type="ECO:0000256" key="2">
    <source>
        <dbReference type="ARBA" id="ARBA00010333"/>
    </source>
</evidence>
<dbReference type="PANTHER" id="PTHR35936:SF17">
    <property type="entry name" value="ARGININE-BINDING EXTRACELLULAR PROTEIN ARTP"/>
    <property type="match status" value="1"/>
</dbReference>
<proteinExistence type="inferred from homology"/>
<evidence type="ECO:0000259" key="6">
    <source>
        <dbReference type="SMART" id="SM00062"/>
    </source>
</evidence>
<dbReference type="RefSeq" id="WP_369726274.1">
    <property type="nucleotide sequence ID" value="NZ_CP165734.1"/>
</dbReference>
<dbReference type="CDD" id="cd01004">
    <property type="entry name" value="PBP2_MidA_like"/>
    <property type="match status" value="1"/>
</dbReference>
<dbReference type="Pfam" id="PF00497">
    <property type="entry name" value="SBP_bac_3"/>
    <property type="match status" value="1"/>
</dbReference>
<evidence type="ECO:0000256" key="5">
    <source>
        <dbReference type="SAM" id="SignalP"/>
    </source>
</evidence>
<dbReference type="PANTHER" id="PTHR35936">
    <property type="entry name" value="MEMBRANE-BOUND LYTIC MUREIN TRANSGLYCOSYLASE F"/>
    <property type="match status" value="1"/>
</dbReference>
<dbReference type="SMART" id="SM00062">
    <property type="entry name" value="PBPb"/>
    <property type="match status" value="1"/>
</dbReference>
<evidence type="ECO:0000313" key="7">
    <source>
        <dbReference type="EMBL" id="XDV60930.1"/>
    </source>
</evidence>
<dbReference type="InterPro" id="IPR018313">
    <property type="entry name" value="SBP_3_CS"/>
</dbReference>
<dbReference type="EMBL" id="CP165734">
    <property type="protein sequence ID" value="XDV60930.1"/>
    <property type="molecule type" value="Genomic_DNA"/>
</dbReference>
<gene>
    <name evidence="7" type="ORF">AB8Z38_17640</name>
</gene>
<dbReference type="SUPFAM" id="SSF53850">
    <property type="entry name" value="Periplasmic binding protein-like II"/>
    <property type="match status" value="1"/>
</dbReference>
<sequence length="276" mass="30008">MLSSNPLRPVTTALAIAFGLAVTAASGQGTRTLINVATDPSYPPMEYKDLTSSKLIGFDIDLFDAIAAKMGAKTNWIETKWEEQISSIKTKRADVVVSTKEDTPEGRAGVSLVDYVNDGSAFYTTRANAARFQSIDDVCGKRVGAPRITNRGELVAKWSEEHCTKAGKPAIIVVGTQHSSDSRLQLNQGRIDAITGNLIGIVHQNQIENNNYVQIGEPFYPFMDGIIFSNNDPELGQAIKTAIAAVIADGTYRQILRKWKLPDSTAIERPLINGQP</sequence>
<organism evidence="7">
    <name type="scientific">Bradyrhizobium sp. LLZ17</name>
    <dbReference type="NCBI Taxonomy" id="3239388"/>
    <lineage>
        <taxon>Bacteria</taxon>
        <taxon>Pseudomonadati</taxon>
        <taxon>Pseudomonadota</taxon>
        <taxon>Alphaproteobacteria</taxon>
        <taxon>Hyphomicrobiales</taxon>
        <taxon>Nitrobacteraceae</taxon>
        <taxon>Bradyrhizobium</taxon>
    </lineage>
</organism>
<dbReference type="AlphaFoldDB" id="A0AB39XSK3"/>
<evidence type="ECO:0000256" key="1">
    <source>
        <dbReference type="ARBA" id="ARBA00004196"/>
    </source>
</evidence>
<dbReference type="InterPro" id="IPR001638">
    <property type="entry name" value="Solute-binding_3/MltF_N"/>
</dbReference>
<name>A0AB39XSK3_9BRAD</name>